<feature type="domain" description="Carboxylesterase type B" evidence="4">
    <location>
        <begin position="39"/>
        <end position="528"/>
    </location>
</feature>
<dbReference type="GO" id="GO:0016787">
    <property type="term" value="F:hydrolase activity"/>
    <property type="evidence" value="ECO:0007669"/>
    <property type="project" value="UniProtKB-KW"/>
</dbReference>
<comment type="caution">
    <text evidence="5">The sequence shown here is derived from an EMBL/GenBank/DDBJ whole genome shotgun (WGS) entry which is preliminary data.</text>
</comment>
<evidence type="ECO:0000256" key="3">
    <source>
        <dbReference type="RuleBase" id="RU361235"/>
    </source>
</evidence>
<evidence type="ECO:0000313" key="5">
    <source>
        <dbReference type="EMBL" id="KAJ4489825.1"/>
    </source>
</evidence>
<dbReference type="PROSITE" id="PS00941">
    <property type="entry name" value="CARBOXYLESTERASE_B_2"/>
    <property type="match status" value="1"/>
</dbReference>
<protein>
    <recommendedName>
        <fullName evidence="3">Carboxylic ester hydrolase</fullName>
        <ecNumber evidence="3">3.1.1.-</ecNumber>
    </recommendedName>
</protein>
<dbReference type="Proteomes" id="UP001150217">
    <property type="component" value="Unassembled WGS sequence"/>
</dbReference>
<evidence type="ECO:0000256" key="1">
    <source>
        <dbReference type="ARBA" id="ARBA00005964"/>
    </source>
</evidence>
<accession>A0ABQ8VFH5</accession>
<organism evidence="5 6">
    <name type="scientific">Lentinula lateritia</name>
    <dbReference type="NCBI Taxonomy" id="40482"/>
    <lineage>
        <taxon>Eukaryota</taxon>
        <taxon>Fungi</taxon>
        <taxon>Dikarya</taxon>
        <taxon>Basidiomycota</taxon>
        <taxon>Agaricomycotina</taxon>
        <taxon>Agaricomycetes</taxon>
        <taxon>Agaricomycetidae</taxon>
        <taxon>Agaricales</taxon>
        <taxon>Marasmiineae</taxon>
        <taxon>Omphalotaceae</taxon>
        <taxon>Lentinula</taxon>
    </lineage>
</organism>
<dbReference type="PANTHER" id="PTHR11559">
    <property type="entry name" value="CARBOXYLESTERASE"/>
    <property type="match status" value="1"/>
</dbReference>
<dbReference type="InterPro" id="IPR019826">
    <property type="entry name" value="Carboxylesterase_B_AS"/>
</dbReference>
<dbReference type="Gene3D" id="3.40.50.1820">
    <property type="entry name" value="alpha/beta hydrolase"/>
    <property type="match status" value="1"/>
</dbReference>
<dbReference type="EMBL" id="JANVFT010000043">
    <property type="protein sequence ID" value="KAJ4489825.1"/>
    <property type="molecule type" value="Genomic_DNA"/>
</dbReference>
<evidence type="ECO:0000256" key="2">
    <source>
        <dbReference type="ARBA" id="ARBA00022801"/>
    </source>
</evidence>
<gene>
    <name evidence="5" type="ORF">C8R41DRAFT_883495</name>
</gene>
<dbReference type="EC" id="3.1.1.-" evidence="3"/>
<name>A0ABQ8VFH5_9AGAR</name>
<sequence length="562" mass="61142">MKLFRVFKLPPAFITILELSSQIPFGLSSSTRAAVANDIVDTGYAQYQGNRSFENTVAYLGIPYAEPPLGDRRFRAPLPLNTTRISQDANGQVVDATRYPNFCVQGSTGDNDAGGAGTEDCLTLNIYAPFGARSGDHLPVLVYFHGGGFVYGNPANWPFDSWIHQSPNVVIASVYYRLDSFGFLNIPEFSDDPTNGDFNAGFIDQTESLRWIKAHISAFGGDSNKVTINGQSAGAASVELHLVANQELLFSGAIAQSVGRSPVEMPENQVPVFNFFAETAGCGEGSVIDKLGCLRNASISALTRAQDAPRIQPSAFTGAYPTFNPVVDGKIITDYPSVSIQNGKFANVPLIVGATSNETGTLEPTLSETMKIAFPGLTTESADEFLEVYPLSEFSSQLQRNQTAIGESMLRCAREIMGGAFASAPKSWTYRYNQPNPTLGMPGFTAHAAENWMMFNGINTGFNGSGTFTPMTPVETAFAEELIAYWLSFVRSGDPNTFKQEKSPIWPEYFIAGPTSEFKQRIVFQQDQNNSTILSGSFVEMEPESESTRCKFVASKAQEEQN</sequence>
<reference evidence="5" key="1">
    <citation type="submission" date="2022-08" db="EMBL/GenBank/DDBJ databases">
        <title>A Global Phylogenomic Analysis of the Shiitake Genus Lentinula.</title>
        <authorList>
            <consortium name="DOE Joint Genome Institute"/>
            <person name="Sierra-Patev S."/>
            <person name="Min B."/>
            <person name="Naranjo-Ortiz M."/>
            <person name="Looney B."/>
            <person name="Konkel Z."/>
            <person name="Slot J.C."/>
            <person name="Sakamoto Y."/>
            <person name="Steenwyk J.L."/>
            <person name="Rokas A."/>
            <person name="Carro J."/>
            <person name="Camarero S."/>
            <person name="Ferreira P."/>
            <person name="Molpeceres G."/>
            <person name="Ruiz-Duenas F.J."/>
            <person name="Serrano A."/>
            <person name="Henrissat B."/>
            <person name="Drula E."/>
            <person name="Hughes K.W."/>
            <person name="Mata J.L."/>
            <person name="Ishikawa N.K."/>
            <person name="Vargas-Isla R."/>
            <person name="Ushijima S."/>
            <person name="Smith C.A."/>
            <person name="Ahrendt S."/>
            <person name="Andreopoulos W."/>
            <person name="He G."/>
            <person name="Labutti K."/>
            <person name="Lipzen A."/>
            <person name="Ng V."/>
            <person name="Riley R."/>
            <person name="Sandor L."/>
            <person name="Barry K."/>
            <person name="Martinez A.T."/>
            <person name="Xiao Y."/>
            <person name="Gibbons J.G."/>
            <person name="Terashima K."/>
            <person name="Grigoriev I.V."/>
            <person name="Hibbett D.S."/>
        </authorList>
    </citation>
    <scope>NUCLEOTIDE SEQUENCE</scope>
    <source>
        <strain evidence="5">RHP3577 ss4</strain>
    </source>
</reference>
<evidence type="ECO:0000259" key="4">
    <source>
        <dbReference type="Pfam" id="PF00135"/>
    </source>
</evidence>
<dbReference type="SUPFAM" id="SSF53474">
    <property type="entry name" value="alpha/beta-Hydrolases"/>
    <property type="match status" value="1"/>
</dbReference>
<evidence type="ECO:0000313" key="6">
    <source>
        <dbReference type="Proteomes" id="UP001150217"/>
    </source>
</evidence>
<dbReference type="Pfam" id="PF00135">
    <property type="entry name" value="COesterase"/>
    <property type="match status" value="1"/>
</dbReference>
<keyword evidence="6" id="KW-1185">Reference proteome</keyword>
<dbReference type="InterPro" id="IPR019819">
    <property type="entry name" value="Carboxylesterase_B_CS"/>
</dbReference>
<dbReference type="InterPro" id="IPR029058">
    <property type="entry name" value="AB_hydrolase_fold"/>
</dbReference>
<comment type="similarity">
    <text evidence="1 3">Belongs to the type-B carboxylesterase/lipase family.</text>
</comment>
<proteinExistence type="inferred from homology"/>
<keyword evidence="2 3" id="KW-0378">Hydrolase</keyword>
<dbReference type="InterPro" id="IPR002018">
    <property type="entry name" value="CarbesteraseB"/>
</dbReference>
<dbReference type="PROSITE" id="PS00122">
    <property type="entry name" value="CARBOXYLESTERASE_B_1"/>
    <property type="match status" value="1"/>
</dbReference>
<dbReference type="InterPro" id="IPR050309">
    <property type="entry name" value="Type-B_Carboxylest/Lipase"/>
</dbReference>